<feature type="domain" description="Starch synthase catalytic" evidence="9">
    <location>
        <begin position="2"/>
        <end position="236"/>
    </location>
</feature>
<reference evidence="10 11" key="1">
    <citation type="submission" date="2022-06" db="EMBL/GenBank/DDBJ databases">
        <title>Isolation of gut microbiota from human fecal samples.</title>
        <authorList>
            <person name="Pamer E.G."/>
            <person name="Barat B."/>
            <person name="Waligurski E."/>
            <person name="Medina S."/>
            <person name="Paddock L."/>
            <person name="Mostad J."/>
        </authorList>
    </citation>
    <scope>NUCLEOTIDE SEQUENCE [LARGE SCALE GENOMIC DNA]</scope>
    <source>
        <strain evidence="10 11">DFI.1.1</strain>
    </source>
</reference>
<gene>
    <name evidence="7 10" type="primary">glgA</name>
    <name evidence="10" type="ORF">NE675_00065</name>
</gene>
<comment type="similarity">
    <text evidence="3 7">Belongs to the glycosyltransferase 1 family. Bacterial/plant glycogen synthase subfamily.</text>
</comment>
<comment type="function">
    <text evidence="2 7">Synthesizes alpha-1,4-glucan chains using ADP-glucose.</text>
</comment>
<comment type="pathway">
    <text evidence="7">Glycan biosynthesis; glycogen biosynthesis.</text>
</comment>
<dbReference type="Pfam" id="PF00534">
    <property type="entry name" value="Glycos_transf_1"/>
    <property type="match status" value="1"/>
</dbReference>
<evidence type="ECO:0000256" key="5">
    <source>
        <dbReference type="ARBA" id="ARBA00022679"/>
    </source>
</evidence>
<evidence type="ECO:0000313" key="10">
    <source>
        <dbReference type="EMBL" id="MCQ5341430.1"/>
    </source>
</evidence>
<dbReference type="InterPro" id="IPR011835">
    <property type="entry name" value="GS/SS"/>
</dbReference>
<proteinExistence type="inferred from homology"/>
<evidence type="ECO:0000259" key="9">
    <source>
        <dbReference type="Pfam" id="PF08323"/>
    </source>
</evidence>
<organism evidence="10 11">
    <name type="scientific">Megasphaera massiliensis</name>
    <dbReference type="NCBI Taxonomy" id="1232428"/>
    <lineage>
        <taxon>Bacteria</taxon>
        <taxon>Bacillati</taxon>
        <taxon>Bacillota</taxon>
        <taxon>Negativicutes</taxon>
        <taxon>Veillonellales</taxon>
        <taxon>Veillonellaceae</taxon>
        <taxon>Megasphaera</taxon>
    </lineage>
</organism>
<sequence>MKVLFVASEAVPFIKTGGLADVMGALPKALAQKGVDVRLVIPKYSGIADAVKEKMKTVVTGTVNLSWRQLYYGVEAVEQDGVTVYFIDNEWYFKRDNLYGYGDDAERFAYFCRAVLTMLPAVDFKPDIIHCNDWHTGLMGVFLKEDFSHDPFYQDMKLVYTIHNLKYQGIYPPSIMRDIIGLPQELFDNGNLECDGCVNYMKSGLVYADRVTTVSPTYAQEITYPYFGEGLDGYIRANSGKVSGILNGLDVDAYNPETDPYIKKQYSVATARADKRENKDALRKELGLRIQRGVPLIAMVTRLVEDKGLDLVMRIMDELVDDEVQLVLVGTGDAGYEDAFRELAYRHPNKVSANIMFNEALAHKVYAASDMFLMPSRYEPCGLSQLIALRYGSIPIVRETGGLKDTVHPFNKYSRQGNGLTFPNFNAHELLFTMKRALGYYEDDSVWDQLVHNAMTSDYSWNQSADAYISLYESVLQL</sequence>
<dbReference type="SUPFAM" id="SSF53756">
    <property type="entry name" value="UDP-Glycosyltransferase/glycogen phosphorylase"/>
    <property type="match status" value="1"/>
</dbReference>
<comment type="catalytic activity">
    <reaction evidence="1 7">
        <text>[(1-&gt;4)-alpha-D-glucosyl](n) + ADP-alpha-D-glucose = [(1-&gt;4)-alpha-D-glucosyl](n+1) + ADP + H(+)</text>
        <dbReference type="Rhea" id="RHEA:18189"/>
        <dbReference type="Rhea" id="RHEA-COMP:9584"/>
        <dbReference type="Rhea" id="RHEA-COMP:9587"/>
        <dbReference type="ChEBI" id="CHEBI:15378"/>
        <dbReference type="ChEBI" id="CHEBI:15444"/>
        <dbReference type="ChEBI" id="CHEBI:57498"/>
        <dbReference type="ChEBI" id="CHEBI:456216"/>
        <dbReference type="EC" id="2.4.1.21"/>
    </reaction>
</comment>
<evidence type="ECO:0000256" key="6">
    <source>
        <dbReference type="ARBA" id="ARBA00023056"/>
    </source>
</evidence>
<evidence type="ECO:0000256" key="4">
    <source>
        <dbReference type="ARBA" id="ARBA00022676"/>
    </source>
</evidence>
<comment type="caution">
    <text evidence="10">The sequence shown here is derived from an EMBL/GenBank/DDBJ whole genome shotgun (WGS) entry which is preliminary data.</text>
</comment>
<dbReference type="CDD" id="cd03791">
    <property type="entry name" value="GT5_Glycogen_synthase_DULL1-like"/>
    <property type="match status" value="1"/>
</dbReference>
<evidence type="ECO:0000256" key="1">
    <source>
        <dbReference type="ARBA" id="ARBA00001478"/>
    </source>
</evidence>
<name>A0ABT1SNI6_9FIRM</name>
<keyword evidence="4 7" id="KW-0328">Glycosyltransferase</keyword>
<dbReference type="PANTHER" id="PTHR45825">
    <property type="entry name" value="GRANULE-BOUND STARCH SYNTHASE 1, CHLOROPLASTIC/AMYLOPLASTIC"/>
    <property type="match status" value="1"/>
</dbReference>
<feature type="binding site" evidence="7">
    <location>
        <position position="15"/>
    </location>
    <ligand>
        <name>ADP-alpha-D-glucose</name>
        <dbReference type="ChEBI" id="CHEBI:57498"/>
    </ligand>
</feature>
<evidence type="ECO:0000313" key="11">
    <source>
        <dbReference type="Proteomes" id="UP001206692"/>
    </source>
</evidence>
<dbReference type="NCBIfam" id="NF001899">
    <property type="entry name" value="PRK00654.1-2"/>
    <property type="match status" value="1"/>
</dbReference>
<evidence type="ECO:0000256" key="7">
    <source>
        <dbReference type="HAMAP-Rule" id="MF_00484"/>
    </source>
</evidence>
<dbReference type="InterPro" id="IPR013534">
    <property type="entry name" value="Starch_synth_cat_dom"/>
</dbReference>
<dbReference type="PANTHER" id="PTHR45825:SF11">
    <property type="entry name" value="ALPHA AMYLASE DOMAIN-CONTAINING PROTEIN"/>
    <property type="match status" value="1"/>
</dbReference>
<dbReference type="Pfam" id="PF08323">
    <property type="entry name" value="Glyco_transf_5"/>
    <property type="match status" value="1"/>
</dbReference>
<keyword evidence="11" id="KW-1185">Reference proteome</keyword>
<keyword evidence="5 7" id="KW-0808">Transferase</keyword>
<evidence type="ECO:0000259" key="8">
    <source>
        <dbReference type="Pfam" id="PF00534"/>
    </source>
</evidence>
<dbReference type="InterPro" id="IPR001296">
    <property type="entry name" value="Glyco_trans_1"/>
</dbReference>
<dbReference type="NCBIfam" id="NF001898">
    <property type="entry name" value="PRK00654.1-1"/>
    <property type="match status" value="1"/>
</dbReference>
<dbReference type="RefSeq" id="WP_062412334.1">
    <property type="nucleotide sequence ID" value="NZ_JAJCIO010000001.1"/>
</dbReference>
<dbReference type="EMBL" id="JANGEW010000001">
    <property type="protein sequence ID" value="MCQ5341430.1"/>
    <property type="molecule type" value="Genomic_DNA"/>
</dbReference>
<evidence type="ECO:0000256" key="3">
    <source>
        <dbReference type="ARBA" id="ARBA00010281"/>
    </source>
</evidence>
<dbReference type="NCBIfam" id="TIGR02095">
    <property type="entry name" value="glgA"/>
    <property type="match status" value="1"/>
</dbReference>
<dbReference type="GO" id="GO:0009011">
    <property type="term" value="F:alpha-1,4-glucan glucosyltransferase (ADP-glucose donor) activity"/>
    <property type="evidence" value="ECO:0007669"/>
    <property type="project" value="UniProtKB-EC"/>
</dbReference>
<accession>A0ABT1SNI6</accession>
<dbReference type="Gene3D" id="3.40.50.2000">
    <property type="entry name" value="Glycogen Phosphorylase B"/>
    <property type="match status" value="2"/>
</dbReference>
<feature type="domain" description="Glycosyl transferase family 1" evidence="8">
    <location>
        <begin position="290"/>
        <end position="437"/>
    </location>
</feature>
<dbReference type="HAMAP" id="MF_00484">
    <property type="entry name" value="Glycogen_synth"/>
    <property type="match status" value="1"/>
</dbReference>
<protein>
    <recommendedName>
        <fullName evidence="7">Glycogen synthase</fullName>
        <ecNumber evidence="7">2.4.1.21</ecNumber>
    </recommendedName>
    <alternativeName>
        <fullName evidence="7">Starch [bacterial glycogen] synthase</fullName>
    </alternativeName>
</protein>
<dbReference type="Proteomes" id="UP001206692">
    <property type="component" value="Unassembled WGS sequence"/>
</dbReference>
<keyword evidence="6 7" id="KW-0320">Glycogen biosynthesis</keyword>
<dbReference type="EC" id="2.4.1.21" evidence="7"/>
<evidence type="ECO:0000256" key="2">
    <source>
        <dbReference type="ARBA" id="ARBA00002764"/>
    </source>
</evidence>